<dbReference type="InterPro" id="IPR005182">
    <property type="entry name" value="YdbS-like_PH"/>
</dbReference>
<evidence type="ECO:0000259" key="2">
    <source>
        <dbReference type="Pfam" id="PF03703"/>
    </source>
</evidence>
<reference evidence="3 4" key="1">
    <citation type="submission" date="2018-11" db="EMBL/GenBank/DDBJ databases">
        <title>Sequencing the genomes of 1000 actinobacteria strains.</title>
        <authorList>
            <person name="Klenk H.-P."/>
        </authorList>
    </citation>
    <scope>NUCLEOTIDE SEQUENCE [LARGE SCALE GENOMIC DNA]</scope>
    <source>
        <strain evidence="3 4">DSM 44254</strain>
    </source>
</reference>
<dbReference type="EMBL" id="RJKE01000001">
    <property type="protein sequence ID" value="ROO89273.1"/>
    <property type="molecule type" value="Genomic_DNA"/>
</dbReference>
<dbReference type="Proteomes" id="UP000272400">
    <property type="component" value="Unassembled WGS sequence"/>
</dbReference>
<feature type="transmembrane region" description="Helical" evidence="1">
    <location>
        <begin position="20"/>
        <end position="41"/>
    </location>
</feature>
<dbReference type="AlphaFoldDB" id="A0A3N1D6X3"/>
<dbReference type="RefSeq" id="WP_246053145.1">
    <property type="nucleotide sequence ID" value="NZ_RJKE01000001.1"/>
</dbReference>
<gene>
    <name evidence="3" type="ORF">EDD29_6960</name>
</gene>
<feature type="transmembrane region" description="Helical" evidence="1">
    <location>
        <begin position="53"/>
        <end position="72"/>
    </location>
</feature>
<keyword evidence="1" id="KW-0472">Membrane</keyword>
<protein>
    <recommendedName>
        <fullName evidence="2">YdbS-like PH domain-containing protein</fullName>
    </recommendedName>
</protein>
<organism evidence="3 4">
    <name type="scientific">Actinocorallia herbida</name>
    <dbReference type="NCBI Taxonomy" id="58109"/>
    <lineage>
        <taxon>Bacteria</taxon>
        <taxon>Bacillati</taxon>
        <taxon>Actinomycetota</taxon>
        <taxon>Actinomycetes</taxon>
        <taxon>Streptosporangiales</taxon>
        <taxon>Thermomonosporaceae</taxon>
        <taxon>Actinocorallia</taxon>
    </lineage>
</organism>
<feature type="domain" description="YdbS-like PH" evidence="2">
    <location>
        <begin position="74"/>
        <end position="151"/>
    </location>
</feature>
<evidence type="ECO:0000313" key="4">
    <source>
        <dbReference type="Proteomes" id="UP000272400"/>
    </source>
</evidence>
<keyword evidence="1" id="KW-0812">Transmembrane</keyword>
<sequence length="164" mass="18157">MTTGLRPPEHRVSGRAVIKWAADLLIGGAVLTGVAYGFTAWTVGADWTFQPLWLPWTVGALSVLALLVIPPWRYRVHRWEVSADVVYTTVGWLHREWLLVPVSRIQTVDAVQSWLERLLDLATLKVTTASHEGSSELTGLPLGTATALAERLARRAHDLRDDAT</sequence>
<dbReference type="PANTHER" id="PTHR34473">
    <property type="entry name" value="UPF0699 TRANSMEMBRANE PROTEIN YDBS"/>
    <property type="match status" value="1"/>
</dbReference>
<name>A0A3N1D6X3_9ACTN</name>
<comment type="caution">
    <text evidence="3">The sequence shown here is derived from an EMBL/GenBank/DDBJ whole genome shotgun (WGS) entry which is preliminary data.</text>
</comment>
<dbReference type="PANTHER" id="PTHR34473:SF3">
    <property type="entry name" value="TRANSMEMBRANE PROTEIN-RELATED"/>
    <property type="match status" value="1"/>
</dbReference>
<keyword evidence="4" id="KW-1185">Reference proteome</keyword>
<dbReference type="Pfam" id="PF03703">
    <property type="entry name" value="bPH_2"/>
    <property type="match status" value="1"/>
</dbReference>
<evidence type="ECO:0000313" key="3">
    <source>
        <dbReference type="EMBL" id="ROO89273.1"/>
    </source>
</evidence>
<proteinExistence type="predicted"/>
<accession>A0A3N1D6X3</accession>
<keyword evidence="1" id="KW-1133">Transmembrane helix</keyword>
<evidence type="ECO:0000256" key="1">
    <source>
        <dbReference type="SAM" id="Phobius"/>
    </source>
</evidence>